<comment type="caution">
    <text evidence="2">The sequence shown here is derived from an EMBL/GenBank/DDBJ whole genome shotgun (WGS) entry which is preliminary data.</text>
</comment>
<dbReference type="Proteomes" id="UP001341840">
    <property type="component" value="Unassembled WGS sequence"/>
</dbReference>
<evidence type="ECO:0000313" key="2">
    <source>
        <dbReference type="EMBL" id="MED6176201.1"/>
    </source>
</evidence>
<dbReference type="EMBL" id="JASCZI010152479">
    <property type="protein sequence ID" value="MED6176201.1"/>
    <property type="molecule type" value="Genomic_DNA"/>
</dbReference>
<name>A0ABU6VUX4_9FABA</name>
<feature type="region of interest" description="Disordered" evidence="1">
    <location>
        <begin position="1"/>
        <end position="32"/>
    </location>
</feature>
<keyword evidence="3" id="KW-1185">Reference proteome</keyword>
<organism evidence="2 3">
    <name type="scientific">Stylosanthes scabra</name>
    <dbReference type="NCBI Taxonomy" id="79078"/>
    <lineage>
        <taxon>Eukaryota</taxon>
        <taxon>Viridiplantae</taxon>
        <taxon>Streptophyta</taxon>
        <taxon>Embryophyta</taxon>
        <taxon>Tracheophyta</taxon>
        <taxon>Spermatophyta</taxon>
        <taxon>Magnoliopsida</taxon>
        <taxon>eudicotyledons</taxon>
        <taxon>Gunneridae</taxon>
        <taxon>Pentapetalae</taxon>
        <taxon>rosids</taxon>
        <taxon>fabids</taxon>
        <taxon>Fabales</taxon>
        <taxon>Fabaceae</taxon>
        <taxon>Papilionoideae</taxon>
        <taxon>50 kb inversion clade</taxon>
        <taxon>dalbergioids sensu lato</taxon>
        <taxon>Dalbergieae</taxon>
        <taxon>Pterocarpus clade</taxon>
        <taxon>Stylosanthes</taxon>
    </lineage>
</organism>
<reference evidence="2 3" key="1">
    <citation type="journal article" date="2023" name="Plants (Basel)">
        <title>Bridging the Gap: Combining Genomics and Transcriptomics Approaches to Understand Stylosanthes scabra, an Orphan Legume from the Brazilian Caatinga.</title>
        <authorList>
            <person name="Ferreira-Neto J.R.C."/>
            <person name="da Silva M.D."/>
            <person name="Binneck E."/>
            <person name="de Melo N.F."/>
            <person name="da Silva R.H."/>
            <person name="de Melo A.L.T.M."/>
            <person name="Pandolfi V."/>
            <person name="Bustamante F.O."/>
            <person name="Brasileiro-Vidal A.C."/>
            <person name="Benko-Iseppon A.M."/>
        </authorList>
    </citation>
    <scope>NUCLEOTIDE SEQUENCE [LARGE SCALE GENOMIC DNA]</scope>
    <source>
        <tissue evidence="2">Leaves</tissue>
    </source>
</reference>
<evidence type="ECO:0000313" key="3">
    <source>
        <dbReference type="Proteomes" id="UP001341840"/>
    </source>
</evidence>
<accession>A0ABU6VUX4</accession>
<gene>
    <name evidence="2" type="ORF">PIB30_085804</name>
</gene>
<sequence>MAQSSMHKFKKMQQMNQTRCDRAAARSRRAVARPNRELGPRVTRATARSHEGFVRWRDGDRDRTVMACGRMGCHLDIVGNLLLWWLVFELILESPPMLELRVFYGIPIHIQQVPKSSDASSDSPKVLILTAFSGIPNLVCLPGGRPAAALATGSEFLNFQNKDSIVIEESKPEVRLTPGFRQQEMCHRACNQLKIPSIKLGSFSLGIEILWLTNGCENIGVAMVEYQ</sequence>
<protein>
    <submittedName>
        <fullName evidence="2">Uncharacterized protein</fullName>
    </submittedName>
</protein>
<evidence type="ECO:0000256" key="1">
    <source>
        <dbReference type="SAM" id="MobiDB-lite"/>
    </source>
</evidence>
<proteinExistence type="predicted"/>